<dbReference type="OrthoDB" id="2748312at2759"/>
<gene>
    <name evidence="4" type="ORF">E4U42_000781</name>
</gene>
<dbReference type="EMBL" id="SRPY01001204">
    <property type="protein sequence ID" value="KAG5913933.1"/>
    <property type="molecule type" value="Genomic_DNA"/>
</dbReference>
<feature type="domain" description="Deoxyribonuclease NucA/NucB" evidence="3">
    <location>
        <begin position="38"/>
        <end position="138"/>
    </location>
</feature>
<keyword evidence="2" id="KW-0732">Signal</keyword>
<reference evidence="4" key="1">
    <citation type="journal article" date="2020" name="bioRxiv">
        <title>Whole genome comparisons of ergot fungi reveals the divergence and evolution of species within the genus Claviceps are the result of varying mechanisms driving genome evolution and host range expansion.</title>
        <authorList>
            <person name="Wyka S.A."/>
            <person name="Mondo S.J."/>
            <person name="Liu M."/>
            <person name="Dettman J."/>
            <person name="Nalam V."/>
            <person name="Broders K.D."/>
        </authorList>
    </citation>
    <scope>NUCLEOTIDE SEQUENCE</scope>
    <source>
        <strain evidence="4">CCC 489</strain>
    </source>
</reference>
<evidence type="ECO:0000256" key="2">
    <source>
        <dbReference type="SAM" id="SignalP"/>
    </source>
</evidence>
<feature type="compositionally biased region" description="Acidic residues" evidence="1">
    <location>
        <begin position="266"/>
        <end position="278"/>
    </location>
</feature>
<keyword evidence="5" id="KW-1185">Reference proteome</keyword>
<proteinExistence type="predicted"/>
<feature type="region of interest" description="Disordered" evidence="1">
    <location>
        <begin position="193"/>
        <end position="229"/>
    </location>
</feature>
<feature type="region of interest" description="Disordered" evidence="1">
    <location>
        <begin position="263"/>
        <end position="293"/>
    </location>
</feature>
<dbReference type="AlphaFoldDB" id="A0A8K0NHM8"/>
<evidence type="ECO:0000313" key="5">
    <source>
        <dbReference type="Proteomes" id="UP000811619"/>
    </source>
</evidence>
<sequence>MLTAPVLLVAAVYATIVGASPPDIIFPCHHMADICTNMCWAMRCAQPRFPQTLTWDSRVAKRSIMRANLEASGCRILDNRCREHPDRQGYIGGIFYVCDEYPFSFTLESSRADGHGVSRCVRRKTHMLKSKRLRAMYAPWQAEGRETHTVRIGLRNPGHKGVNYCLNQPCVNDGFEIQDGMVRTETEAETRLVHGRPGGDGWTTTTTTTMRRRRRRRRSDEVEGEEEEPAALEAPMFRFFTTPSGAVVASMEPLVAGMNFTRVVDDENDGDGDGDGDEEGRGGQGGGGKRDTVLDQWVVEVHGERVRYVSDVLLDEVSAEVAAASAVD</sequence>
<dbReference type="Pfam" id="PF14040">
    <property type="entry name" value="DNase_NucA_NucB"/>
    <property type="match status" value="1"/>
</dbReference>
<accession>A0A8K0NHM8</accession>
<dbReference type="Proteomes" id="UP000811619">
    <property type="component" value="Unassembled WGS sequence"/>
</dbReference>
<name>A0A8K0NHM8_9HYPO</name>
<protein>
    <recommendedName>
        <fullName evidence="3">Deoxyribonuclease NucA/NucB domain-containing protein</fullName>
    </recommendedName>
</protein>
<evidence type="ECO:0000256" key="1">
    <source>
        <dbReference type="SAM" id="MobiDB-lite"/>
    </source>
</evidence>
<dbReference type="InterPro" id="IPR029476">
    <property type="entry name" value="DNase_NucA_NucB"/>
</dbReference>
<organism evidence="4 5">
    <name type="scientific">Claviceps africana</name>
    <dbReference type="NCBI Taxonomy" id="83212"/>
    <lineage>
        <taxon>Eukaryota</taxon>
        <taxon>Fungi</taxon>
        <taxon>Dikarya</taxon>
        <taxon>Ascomycota</taxon>
        <taxon>Pezizomycotina</taxon>
        <taxon>Sordariomycetes</taxon>
        <taxon>Hypocreomycetidae</taxon>
        <taxon>Hypocreales</taxon>
        <taxon>Clavicipitaceae</taxon>
        <taxon>Claviceps</taxon>
    </lineage>
</organism>
<evidence type="ECO:0000313" key="4">
    <source>
        <dbReference type="EMBL" id="KAG5913933.1"/>
    </source>
</evidence>
<evidence type="ECO:0000259" key="3">
    <source>
        <dbReference type="Pfam" id="PF14040"/>
    </source>
</evidence>
<feature type="chain" id="PRO_5035443420" description="Deoxyribonuclease NucA/NucB domain-containing protein" evidence="2">
    <location>
        <begin position="20"/>
        <end position="328"/>
    </location>
</feature>
<comment type="caution">
    <text evidence="4">The sequence shown here is derived from an EMBL/GenBank/DDBJ whole genome shotgun (WGS) entry which is preliminary data.</text>
</comment>
<feature type="signal peptide" evidence="2">
    <location>
        <begin position="1"/>
        <end position="19"/>
    </location>
</feature>